<accession>A0A4Y6PWT2</accession>
<dbReference type="Proteomes" id="UP000315995">
    <property type="component" value="Chromosome"/>
</dbReference>
<keyword evidence="2" id="KW-0808">Transferase</keyword>
<protein>
    <submittedName>
        <fullName evidence="2">Acyltransferase family protein</fullName>
    </submittedName>
</protein>
<gene>
    <name evidence="2" type="ORF">FIV42_19155</name>
</gene>
<accession>A0A5B8YCU4</accession>
<keyword evidence="2" id="KW-0012">Acyltransferase</keyword>
<evidence type="ECO:0000313" key="2">
    <source>
        <dbReference type="EMBL" id="QDG52784.1"/>
    </source>
</evidence>
<keyword evidence="3" id="KW-1185">Reference proteome</keyword>
<dbReference type="Pfam" id="PF01553">
    <property type="entry name" value="Acyltransferase"/>
    <property type="match status" value="1"/>
</dbReference>
<dbReference type="CDD" id="cd07987">
    <property type="entry name" value="LPLAT_MGAT-like"/>
    <property type="match status" value="1"/>
</dbReference>
<sequence length="284" mass="31556">MAHRRHRIAILSAVQRDSAPGKPVSETLRKNRKLYRRVTPIIKHLERYFHPQVDGLDRIPDGPALLVGNHNGGVMAPDMFIFLRHFAEHTNFQDVPVPLAHDALFRVPGVKQFLESAGAQPASREHAIDALCAGRKVLVYPGGDWETHRPSSERDKIDFGGRNGFIKIALRANVPIVPVVSAGAHDGWFVITRGDQIAHKLKLDKLFRIKVFPIALGAPFGLVLGPASIHVPLPSDIRIQVLEPVCLDGSVDDAYNVEEHYRHITDAMQGVLTRLARELRGKPN</sequence>
<dbReference type="SMART" id="SM00563">
    <property type="entry name" value="PlsC"/>
    <property type="match status" value="1"/>
</dbReference>
<feature type="domain" description="Phospholipid/glycerol acyltransferase" evidence="1">
    <location>
        <begin position="64"/>
        <end position="184"/>
    </location>
</feature>
<dbReference type="EMBL" id="CP041186">
    <property type="protein sequence ID" value="QDG52784.1"/>
    <property type="molecule type" value="Genomic_DNA"/>
</dbReference>
<reference evidence="2 3" key="1">
    <citation type="submission" date="2019-06" db="EMBL/GenBank/DDBJ databases">
        <title>Persicimonas caeni gen. nov., sp. nov., a predatory bacterium isolated from solar saltern.</title>
        <authorList>
            <person name="Wang S."/>
        </authorList>
    </citation>
    <scope>NUCLEOTIDE SEQUENCE [LARGE SCALE GENOMIC DNA]</scope>
    <source>
        <strain evidence="2 3">YN101</strain>
    </source>
</reference>
<dbReference type="InterPro" id="IPR002123">
    <property type="entry name" value="Plipid/glycerol_acylTrfase"/>
</dbReference>
<dbReference type="GO" id="GO:0016020">
    <property type="term" value="C:membrane"/>
    <property type="evidence" value="ECO:0007669"/>
    <property type="project" value="TreeGrafter"/>
</dbReference>
<dbReference type="SUPFAM" id="SSF69593">
    <property type="entry name" value="Glycerol-3-phosphate (1)-acyltransferase"/>
    <property type="match status" value="1"/>
</dbReference>
<organism evidence="2 3">
    <name type="scientific">Persicimonas caeni</name>
    <dbReference type="NCBI Taxonomy" id="2292766"/>
    <lineage>
        <taxon>Bacteria</taxon>
        <taxon>Deltaproteobacteria</taxon>
        <taxon>Bradymonadales</taxon>
        <taxon>Bradymonadaceae</taxon>
        <taxon>Persicimonas</taxon>
    </lineage>
</organism>
<dbReference type="AlphaFoldDB" id="A0A4Y6PWT2"/>
<name>A0A4Y6PWT2_PERCE</name>
<evidence type="ECO:0000259" key="1">
    <source>
        <dbReference type="SMART" id="SM00563"/>
    </source>
</evidence>
<dbReference type="PANTHER" id="PTHR22753">
    <property type="entry name" value="TRANSMEMBRANE PROTEIN 68"/>
    <property type="match status" value="1"/>
</dbReference>
<dbReference type="GO" id="GO:0016746">
    <property type="term" value="F:acyltransferase activity"/>
    <property type="evidence" value="ECO:0007669"/>
    <property type="project" value="UniProtKB-KW"/>
</dbReference>
<dbReference type="OrthoDB" id="9786110at2"/>
<dbReference type="PANTHER" id="PTHR22753:SF14">
    <property type="entry name" value="MONOACYLGLYCEROL_DIACYLGLYCEROL O-ACYLTRANSFERASE"/>
    <property type="match status" value="1"/>
</dbReference>
<evidence type="ECO:0000313" key="3">
    <source>
        <dbReference type="Proteomes" id="UP000315995"/>
    </source>
</evidence>
<proteinExistence type="predicted"/>